<feature type="region of interest" description="Disordered" evidence="1">
    <location>
        <begin position="20"/>
        <end position="40"/>
    </location>
</feature>
<protein>
    <submittedName>
        <fullName evidence="2">Uncharacterized protein</fullName>
    </submittedName>
</protein>
<dbReference type="AlphaFoldDB" id="A0A7S3R844"/>
<evidence type="ECO:0000256" key="1">
    <source>
        <dbReference type="SAM" id="MobiDB-lite"/>
    </source>
</evidence>
<name>A0A7S3R844_DUNTE</name>
<accession>A0A7S3R844</accession>
<reference evidence="2" key="1">
    <citation type="submission" date="2021-01" db="EMBL/GenBank/DDBJ databases">
        <authorList>
            <person name="Corre E."/>
            <person name="Pelletier E."/>
            <person name="Niang G."/>
            <person name="Scheremetjew M."/>
            <person name="Finn R."/>
            <person name="Kale V."/>
            <person name="Holt S."/>
            <person name="Cochrane G."/>
            <person name="Meng A."/>
            <person name="Brown T."/>
            <person name="Cohen L."/>
        </authorList>
    </citation>
    <scope>NUCLEOTIDE SEQUENCE</scope>
    <source>
        <strain evidence="2">CCMP1320</strain>
    </source>
</reference>
<feature type="region of interest" description="Disordered" evidence="1">
    <location>
        <begin position="147"/>
        <end position="192"/>
    </location>
</feature>
<proteinExistence type="predicted"/>
<organism evidence="2">
    <name type="scientific">Dunaliella tertiolecta</name>
    <name type="common">Green alga</name>
    <dbReference type="NCBI Taxonomy" id="3047"/>
    <lineage>
        <taxon>Eukaryota</taxon>
        <taxon>Viridiplantae</taxon>
        <taxon>Chlorophyta</taxon>
        <taxon>core chlorophytes</taxon>
        <taxon>Chlorophyceae</taxon>
        <taxon>CS clade</taxon>
        <taxon>Chlamydomonadales</taxon>
        <taxon>Dunaliellaceae</taxon>
        <taxon>Dunaliella</taxon>
    </lineage>
</organism>
<sequence>MQAGVSESCASSWWWQEKTRPTPLPATWNTTEETCTDPDSRNRRRCMRLMRHWKRNAAGQPEVTFAEVEETYRPVCEEAGRVPHHSLDGTQQPSLEADVGQQLEDILSMTSELAREFVQGEGGLSSIQAKGQNQQQQQQQQNNGFLSRWFRRKDPGSGALPHDSNDQDSATQPREGGGNFFFSQFAFPTQDV</sequence>
<dbReference type="EMBL" id="HBIP01033394">
    <property type="protein sequence ID" value="CAE0505305.1"/>
    <property type="molecule type" value="Transcribed_RNA"/>
</dbReference>
<gene>
    <name evidence="2" type="ORF">DTER00134_LOCUS20378</name>
</gene>
<evidence type="ECO:0000313" key="2">
    <source>
        <dbReference type="EMBL" id="CAE0505305.1"/>
    </source>
</evidence>